<evidence type="ECO:0000313" key="1">
    <source>
        <dbReference type="EMBL" id="WMT79879.1"/>
    </source>
</evidence>
<protein>
    <submittedName>
        <fullName evidence="1">Uncharacterized protein</fullName>
    </submittedName>
</protein>
<name>A0ABY9PXC0_9FIRM</name>
<dbReference type="EMBL" id="CP101637">
    <property type="protein sequence ID" value="WMT79879.1"/>
    <property type="molecule type" value="Genomic_DNA"/>
</dbReference>
<keyword evidence="2" id="KW-1185">Reference proteome</keyword>
<organism evidence="1 2">
    <name type="scientific">Terrisporobacter mayombei</name>
    <dbReference type="NCBI Taxonomy" id="1541"/>
    <lineage>
        <taxon>Bacteria</taxon>
        <taxon>Bacillati</taxon>
        <taxon>Bacillota</taxon>
        <taxon>Clostridia</taxon>
        <taxon>Peptostreptococcales</taxon>
        <taxon>Peptostreptococcaceae</taxon>
        <taxon>Terrisporobacter</taxon>
    </lineage>
</organism>
<gene>
    <name evidence="1" type="ORF">TEMA_01500</name>
</gene>
<sequence>MIKRHSWTIQELLYLKNMWENSDLSASKIASNLGLTESQIKNMACEKKYRRSKCYKNVNNVPGKKYCAKCQQYLSLDNFYNDKTKIFGKSQYCRKCHRKLYEGRKVK</sequence>
<accession>A0ABY9PXC0</accession>
<evidence type="ECO:0000313" key="2">
    <source>
        <dbReference type="Proteomes" id="UP001235030"/>
    </source>
</evidence>
<dbReference type="Proteomes" id="UP001235030">
    <property type="component" value="Chromosome"/>
</dbReference>
<proteinExistence type="predicted"/>
<reference evidence="1 2" key="1">
    <citation type="submission" date="2022-07" db="EMBL/GenBank/DDBJ databases">
        <title>Genome sequence of Terrisporobacter mayombei DSM6539.</title>
        <authorList>
            <person name="Boeer T."/>
            <person name="Bengelsdorf F.R."/>
            <person name="Daniel R."/>
            <person name="Poehlein A."/>
        </authorList>
    </citation>
    <scope>NUCLEOTIDE SEQUENCE [LARGE SCALE GENOMIC DNA]</scope>
    <source>
        <strain evidence="1 2">DSM 6539</strain>
    </source>
</reference>
<dbReference type="RefSeq" id="WP_228106605.1">
    <property type="nucleotide sequence ID" value="NZ_CP101637.1"/>
</dbReference>